<feature type="signal peptide" evidence="9">
    <location>
        <begin position="1"/>
        <end position="17"/>
    </location>
</feature>
<keyword evidence="3" id="KW-0964">Secreted</keyword>
<comment type="subcellular location">
    <subcellularLocation>
        <location evidence="1">Secreted</location>
    </subcellularLocation>
</comment>
<evidence type="ECO:0000256" key="7">
    <source>
        <dbReference type="ARBA" id="ARBA00023157"/>
    </source>
</evidence>
<dbReference type="GO" id="GO:0004252">
    <property type="term" value="F:serine-type endopeptidase activity"/>
    <property type="evidence" value="ECO:0007669"/>
    <property type="project" value="InterPro"/>
</dbReference>
<keyword evidence="6 8" id="KW-0720">Serine protease</keyword>
<dbReference type="FunFam" id="2.40.10.10:FF:000047">
    <property type="entry name" value="Trypsin eta"/>
    <property type="match status" value="1"/>
</dbReference>
<protein>
    <recommendedName>
        <fullName evidence="10">Peptidase S1 domain-containing protein</fullName>
    </recommendedName>
</protein>
<dbReference type="InterPro" id="IPR009003">
    <property type="entry name" value="Peptidase_S1_PA"/>
</dbReference>
<dbReference type="AlphaFoldDB" id="A0AAN7SBT2"/>
<evidence type="ECO:0000256" key="2">
    <source>
        <dbReference type="ARBA" id="ARBA00007664"/>
    </source>
</evidence>
<evidence type="ECO:0000256" key="5">
    <source>
        <dbReference type="ARBA" id="ARBA00022801"/>
    </source>
</evidence>
<evidence type="ECO:0000256" key="4">
    <source>
        <dbReference type="ARBA" id="ARBA00022670"/>
    </source>
</evidence>
<evidence type="ECO:0000256" key="3">
    <source>
        <dbReference type="ARBA" id="ARBA00022525"/>
    </source>
</evidence>
<proteinExistence type="inferred from homology"/>
<dbReference type="InterPro" id="IPR033116">
    <property type="entry name" value="TRYPSIN_SER"/>
</dbReference>
<keyword evidence="9" id="KW-0732">Signal</keyword>
<accession>A0AAN7SBT2</accession>
<dbReference type="PANTHER" id="PTHR24276:SF98">
    <property type="entry name" value="FI18310P1-RELATED"/>
    <property type="match status" value="1"/>
</dbReference>
<dbReference type="CDD" id="cd00190">
    <property type="entry name" value="Tryp_SPc"/>
    <property type="match status" value="1"/>
</dbReference>
<dbReference type="GO" id="GO:0005576">
    <property type="term" value="C:extracellular region"/>
    <property type="evidence" value="ECO:0007669"/>
    <property type="project" value="UniProtKB-SubCell"/>
</dbReference>
<dbReference type="Proteomes" id="UP001353858">
    <property type="component" value="Unassembled WGS sequence"/>
</dbReference>
<sequence length="247" mass="26392">MRALLIVSLSLVHFSYGAEIKVVGGSDAPEGAFPYQASLRKKGKHSCGGSLIGDQWILTAAHCVSKQDASKYTVVVGSNLISKGGDSYDVEEFIPHEKYDPEVILHDIALIKLKNAVKLSDSVKKIELAGEDTPSGKELVLSGWGLTGVGILQLLSPPPNKLQTIKLMSISNDKCAQAHPDGDIKASHLCTFTRIGEGACYGDSGGPLVADGKQVGVVSWGIPCAKGKPDVFTRTYSYLDWISEHIK</sequence>
<organism evidence="11 12">
    <name type="scientific">Aquatica leii</name>
    <dbReference type="NCBI Taxonomy" id="1421715"/>
    <lineage>
        <taxon>Eukaryota</taxon>
        <taxon>Metazoa</taxon>
        <taxon>Ecdysozoa</taxon>
        <taxon>Arthropoda</taxon>
        <taxon>Hexapoda</taxon>
        <taxon>Insecta</taxon>
        <taxon>Pterygota</taxon>
        <taxon>Neoptera</taxon>
        <taxon>Endopterygota</taxon>
        <taxon>Coleoptera</taxon>
        <taxon>Polyphaga</taxon>
        <taxon>Elateriformia</taxon>
        <taxon>Elateroidea</taxon>
        <taxon>Lampyridae</taxon>
        <taxon>Luciolinae</taxon>
        <taxon>Aquatica</taxon>
    </lineage>
</organism>
<dbReference type="SUPFAM" id="SSF50494">
    <property type="entry name" value="Trypsin-like serine proteases"/>
    <property type="match status" value="1"/>
</dbReference>
<dbReference type="InterPro" id="IPR043504">
    <property type="entry name" value="Peptidase_S1_PA_chymotrypsin"/>
</dbReference>
<evidence type="ECO:0000313" key="11">
    <source>
        <dbReference type="EMBL" id="KAK4872912.1"/>
    </source>
</evidence>
<dbReference type="Gene3D" id="2.40.10.10">
    <property type="entry name" value="Trypsin-like serine proteases"/>
    <property type="match status" value="2"/>
</dbReference>
<evidence type="ECO:0000256" key="6">
    <source>
        <dbReference type="ARBA" id="ARBA00022825"/>
    </source>
</evidence>
<dbReference type="PROSITE" id="PS00134">
    <property type="entry name" value="TRYPSIN_HIS"/>
    <property type="match status" value="1"/>
</dbReference>
<dbReference type="PANTHER" id="PTHR24276">
    <property type="entry name" value="POLYSERASE-RELATED"/>
    <property type="match status" value="1"/>
</dbReference>
<feature type="domain" description="Peptidase S1" evidence="10">
    <location>
        <begin position="22"/>
        <end position="247"/>
    </location>
</feature>
<gene>
    <name evidence="11" type="ORF">RN001_014941</name>
</gene>
<evidence type="ECO:0000259" key="10">
    <source>
        <dbReference type="PROSITE" id="PS50240"/>
    </source>
</evidence>
<dbReference type="PROSITE" id="PS50240">
    <property type="entry name" value="TRYPSIN_DOM"/>
    <property type="match status" value="1"/>
</dbReference>
<dbReference type="SMART" id="SM00020">
    <property type="entry name" value="Tryp_SPc"/>
    <property type="match status" value="1"/>
</dbReference>
<reference evidence="12" key="1">
    <citation type="submission" date="2023-01" db="EMBL/GenBank/DDBJ databases">
        <title>Key to firefly adult light organ development and bioluminescence: homeobox transcription factors regulate luciferase expression and transportation to peroxisome.</title>
        <authorList>
            <person name="Fu X."/>
        </authorList>
    </citation>
    <scope>NUCLEOTIDE SEQUENCE [LARGE SCALE GENOMIC DNA]</scope>
</reference>
<evidence type="ECO:0000313" key="12">
    <source>
        <dbReference type="Proteomes" id="UP001353858"/>
    </source>
</evidence>
<keyword evidence="4 8" id="KW-0645">Protease</keyword>
<name>A0AAN7SBT2_9COLE</name>
<keyword evidence="5 8" id="KW-0378">Hydrolase</keyword>
<dbReference type="PROSITE" id="PS00135">
    <property type="entry name" value="TRYPSIN_SER"/>
    <property type="match status" value="1"/>
</dbReference>
<dbReference type="PRINTS" id="PR00722">
    <property type="entry name" value="CHYMOTRYPSIN"/>
</dbReference>
<comment type="similarity">
    <text evidence="2">Belongs to the peptidase S1 family.</text>
</comment>
<dbReference type="GO" id="GO:0016485">
    <property type="term" value="P:protein processing"/>
    <property type="evidence" value="ECO:0007669"/>
    <property type="project" value="UniProtKB-ARBA"/>
</dbReference>
<dbReference type="InterPro" id="IPR018114">
    <property type="entry name" value="TRYPSIN_HIS"/>
</dbReference>
<dbReference type="InterPro" id="IPR001314">
    <property type="entry name" value="Peptidase_S1A"/>
</dbReference>
<evidence type="ECO:0000256" key="1">
    <source>
        <dbReference type="ARBA" id="ARBA00004613"/>
    </source>
</evidence>
<evidence type="ECO:0000256" key="9">
    <source>
        <dbReference type="SAM" id="SignalP"/>
    </source>
</evidence>
<keyword evidence="12" id="KW-1185">Reference proteome</keyword>
<dbReference type="InterPro" id="IPR050430">
    <property type="entry name" value="Peptidase_S1"/>
</dbReference>
<keyword evidence="7" id="KW-1015">Disulfide bond</keyword>
<dbReference type="InterPro" id="IPR001254">
    <property type="entry name" value="Trypsin_dom"/>
</dbReference>
<dbReference type="EMBL" id="JARPUR010000007">
    <property type="protein sequence ID" value="KAK4872912.1"/>
    <property type="molecule type" value="Genomic_DNA"/>
</dbReference>
<comment type="caution">
    <text evidence="11">The sequence shown here is derived from an EMBL/GenBank/DDBJ whole genome shotgun (WGS) entry which is preliminary data.</text>
</comment>
<evidence type="ECO:0000256" key="8">
    <source>
        <dbReference type="RuleBase" id="RU363034"/>
    </source>
</evidence>
<dbReference type="Pfam" id="PF00089">
    <property type="entry name" value="Trypsin"/>
    <property type="match status" value="1"/>
</dbReference>
<feature type="chain" id="PRO_5043046871" description="Peptidase S1 domain-containing protein" evidence="9">
    <location>
        <begin position="18"/>
        <end position="247"/>
    </location>
</feature>